<keyword evidence="1" id="KW-0472">Membrane</keyword>
<dbReference type="GO" id="GO:0005886">
    <property type="term" value="C:plasma membrane"/>
    <property type="evidence" value="ECO:0007669"/>
    <property type="project" value="TreeGrafter"/>
</dbReference>
<protein>
    <submittedName>
        <fullName evidence="3">Spore maturation protein B</fullName>
    </submittedName>
</protein>
<feature type="transmembrane region" description="Helical" evidence="1">
    <location>
        <begin position="45"/>
        <end position="66"/>
    </location>
</feature>
<keyword evidence="4" id="KW-1185">Reference proteome</keyword>
<dbReference type="InterPro" id="IPR011642">
    <property type="entry name" value="Gate_dom"/>
</dbReference>
<comment type="caution">
    <text evidence="3">The sequence shown here is derived from an EMBL/GenBank/DDBJ whole genome shotgun (WGS) entry which is preliminary data.</text>
</comment>
<dbReference type="InterPro" id="IPR052549">
    <property type="entry name" value="SpmB"/>
</dbReference>
<evidence type="ECO:0000256" key="1">
    <source>
        <dbReference type="SAM" id="Phobius"/>
    </source>
</evidence>
<evidence type="ECO:0000313" key="3">
    <source>
        <dbReference type="EMBL" id="RCX18288.1"/>
    </source>
</evidence>
<dbReference type="Proteomes" id="UP000253034">
    <property type="component" value="Unassembled WGS sequence"/>
</dbReference>
<organism evidence="3 4">
    <name type="scientific">Anaerobacterium chartisolvens</name>
    <dbReference type="NCBI Taxonomy" id="1297424"/>
    <lineage>
        <taxon>Bacteria</taxon>
        <taxon>Bacillati</taxon>
        <taxon>Bacillota</taxon>
        <taxon>Clostridia</taxon>
        <taxon>Eubacteriales</taxon>
        <taxon>Oscillospiraceae</taxon>
        <taxon>Anaerobacterium</taxon>
    </lineage>
</organism>
<accession>A0A369BCF9</accession>
<dbReference type="RefSeq" id="WP_114296840.1">
    <property type="nucleotide sequence ID" value="NZ_QPJT01000005.1"/>
</dbReference>
<evidence type="ECO:0000259" key="2">
    <source>
        <dbReference type="Pfam" id="PF07670"/>
    </source>
</evidence>
<name>A0A369BCF9_9FIRM</name>
<feature type="domain" description="Nucleoside transporter/FeoB GTPase Gate" evidence="2">
    <location>
        <begin position="46"/>
        <end position="147"/>
    </location>
</feature>
<keyword evidence="1" id="KW-0812">Transmembrane</keyword>
<proteinExistence type="predicted"/>
<reference evidence="3 4" key="1">
    <citation type="submission" date="2018-07" db="EMBL/GenBank/DDBJ databases">
        <title>Genomic Encyclopedia of Type Strains, Phase IV (KMG-IV): sequencing the most valuable type-strain genomes for metagenomic binning, comparative biology and taxonomic classification.</title>
        <authorList>
            <person name="Goeker M."/>
        </authorList>
    </citation>
    <scope>NUCLEOTIDE SEQUENCE [LARGE SCALE GENOMIC DNA]</scope>
    <source>
        <strain evidence="3 4">DSM 27016</strain>
    </source>
</reference>
<dbReference type="PANTHER" id="PTHR35793">
    <property type="entry name" value="INNER MEMBRANE PROTEIN YJIG"/>
    <property type="match status" value="1"/>
</dbReference>
<feature type="transmembrane region" description="Helical" evidence="1">
    <location>
        <begin position="7"/>
        <end position="25"/>
    </location>
</feature>
<dbReference type="PANTHER" id="PTHR35793:SF2">
    <property type="entry name" value="INNER MEMBRANE PROTEIN YJIG"/>
    <property type="match status" value="1"/>
</dbReference>
<gene>
    <name evidence="3" type="ORF">DFR58_10547</name>
</gene>
<feature type="transmembrane region" description="Helical" evidence="1">
    <location>
        <begin position="118"/>
        <end position="141"/>
    </location>
</feature>
<dbReference type="EMBL" id="QPJT01000005">
    <property type="protein sequence ID" value="RCX18288.1"/>
    <property type="molecule type" value="Genomic_DNA"/>
</dbReference>
<evidence type="ECO:0000313" key="4">
    <source>
        <dbReference type="Proteomes" id="UP000253034"/>
    </source>
</evidence>
<dbReference type="AlphaFoldDB" id="A0A369BCF9"/>
<sequence>MEIMNMLSSYAVPVIFLCILSMGMYKDVKVYDVFIEGAKEGIATIVRIIPSLVGLMVAVGVFRASGALDLLIHAVNPVVRYLGIPSQTIPLALLRPVSGSASLALVSDILKANGPDSFVGRVASTMMGSTETIFYTLAVYFGSVGIKNIRYTLAAALFADLISVMASVWVCTLFFGK</sequence>
<keyword evidence="1" id="KW-1133">Transmembrane helix</keyword>
<dbReference type="OrthoDB" id="9805623at2"/>
<dbReference type="Pfam" id="PF07670">
    <property type="entry name" value="Gate"/>
    <property type="match status" value="1"/>
</dbReference>
<feature type="transmembrane region" description="Helical" evidence="1">
    <location>
        <begin position="153"/>
        <end position="175"/>
    </location>
</feature>